<dbReference type="GO" id="GO:0005975">
    <property type="term" value="P:carbohydrate metabolic process"/>
    <property type="evidence" value="ECO:0007669"/>
    <property type="project" value="InterPro"/>
</dbReference>
<dbReference type="InterPro" id="IPR013780">
    <property type="entry name" value="Glyco_hydro_b"/>
</dbReference>
<dbReference type="HOGENOM" id="CLU_012430_1_1_11"/>
<comment type="similarity">
    <text evidence="2">Belongs to the glycosyl hydrolase 42 family.</text>
</comment>
<dbReference type="Gene3D" id="2.60.40.1180">
    <property type="entry name" value="Golgi alpha-mannosidase II"/>
    <property type="match status" value="1"/>
</dbReference>
<feature type="domain" description="Beta-galactosidase trimerisation" evidence="8">
    <location>
        <begin position="500"/>
        <end position="715"/>
    </location>
</feature>
<dbReference type="InterPro" id="IPR029062">
    <property type="entry name" value="Class_I_gatase-like"/>
</dbReference>
<dbReference type="GO" id="GO:0009341">
    <property type="term" value="C:beta-galactosidase complex"/>
    <property type="evidence" value="ECO:0007669"/>
    <property type="project" value="InterPro"/>
</dbReference>
<organism evidence="9 10">
    <name type="scientific">Bifidobacterium longum subsp. longum (strain JDM301)</name>
    <dbReference type="NCBI Taxonomy" id="759350"/>
    <lineage>
        <taxon>Bacteria</taxon>
        <taxon>Bacillati</taxon>
        <taxon>Actinomycetota</taxon>
        <taxon>Actinomycetes</taxon>
        <taxon>Bifidobacteriales</taxon>
        <taxon>Bifidobacteriaceae</taxon>
        <taxon>Bifidobacterium</taxon>
    </lineage>
</organism>
<evidence type="ECO:0000313" key="10">
    <source>
        <dbReference type="Proteomes" id="UP000006740"/>
    </source>
</evidence>
<dbReference type="InterPro" id="IPR013738">
    <property type="entry name" value="Beta_galactosidase_Trimer"/>
</dbReference>
<dbReference type="InterPro" id="IPR017853">
    <property type="entry name" value="GH"/>
</dbReference>
<evidence type="ECO:0000256" key="2">
    <source>
        <dbReference type="ARBA" id="ARBA00005940"/>
    </source>
</evidence>
<dbReference type="PANTHER" id="PTHR36447:SF1">
    <property type="entry name" value="BETA-GALACTOSIDASE GANA"/>
    <property type="match status" value="1"/>
</dbReference>
<dbReference type="SUPFAM" id="SSF52317">
    <property type="entry name" value="Class I glutamine amidotransferase-like"/>
    <property type="match status" value="1"/>
</dbReference>
<sequence length="788" mass="86490">MGFSASHRAAADTFNHPFDEDNLDVHNGHQELNRFNTEGATSPHTGTAAPDGATPNHPNASPPHAGHNAETGRRPHHRHRKGVRIMTDTMAHTQPASPASPAPTITAPGGRFVFGGDWNPEQWDESTWVDDIAKLERAGINEATINVFSWALIQPDESRYDFAMLDRIVDLLVAHNFGFVLATSTGALPAWIAQRYPDATRTDYEGRRHRFGVRHNACPNSPNFLRLAGALAGKLAERYGANDHLIAWHISNELGGRCYCDNCAAAFRVWLERKYGSIEALNRAWNANFWSHTYADFAQILPPNAISDGLDGERATLSACSIDYKRFQSDSLLGTYVTERDAIRAFDAMHPITTNLMDTYEGADYFRWGREMDVISWDDYPFPHTTPSDNAFKHDLMRGVGDGRPFMLMESTPNQMNWQECNVLRAPGRMRAESYQAVAHGADTVQYFQLKQSRGGFEKYHGAVISHGGREDERVYGEVRALGGELAAHGARFVGGLTEAPVALMFDWDSYWSTENISLLPKGFDYPDQVRRWYAPFHHRNIAVDVVPEDIDAGRLAGYRVLVAPALMMAKPGVRELVEGFVRAGGTFLATVMAGMHDEHDNVILGGYPGAFREVCGMRMEEMDMIPDGRDVRVVFGSGEGEDADTDGSRVSLVAGLIKLDGGARPLAAYAGDVFYRGTPAVTVNDFGAGTAYFAGAVLDEAGMDAVVGDVVRRACVTGIVSPEPVEVVTRRYPSRGESLTFVINHADTATAWQDTPFAGCESVLDGTVLGRDLVLEPYGVTVVRTAA</sequence>
<dbReference type="Pfam" id="PF08532">
    <property type="entry name" value="Glyco_hydro_42M"/>
    <property type="match status" value="1"/>
</dbReference>
<comment type="catalytic activity">
    <reaction evidence="1">
        <text>Hydrolysis of terminal non-reducing beta-D-galactose residues in beta-D-galactosides.</text>
        <dbReference type="EC" id="3.2.1.23"/>
    </reaction>
</comment>
<dbReference type="PANTHER" id="PTHR36447">
    <property type="entry name" value="BETA-GALACTOSIDASE GANA"/>
    <property type="match status" value="1"/>
</dbReference>
<dbReference type="CAZy" id="GH42">
    <property type="family name" value="Glycoside Hydrolase Family 42"/>
</dbReference>
<dbReference type="AlphaFoldDB" id="D6ZWV1"/>
<evidence type="ECO:0000259" key="7">
    <source>
        <dbReference type="Pfam" id="PF02449"/>
    </source>
</evidence>
<dbReference type="CDD" id="cd03143">
    <property type="entry name" value="A4_beta-galactosidase_middle_domain"/>
    <property type="match status" value="1"/>
</dbReference>
<dbReference type="GO" id="GO:0004565">
    <property type="term" value="F:beta-galactosidase activity"/>
    <property type="evidence" value="ECO:0007669"/>
    <property type="project" value="UniProtKB-EC"/>
</dbReference>
<evidence type="ECO:0000256" key="1">
    <source>
        <dbReference type="ARBA" id="ARBA00001412"/>
    </source>
</evidence>
<dbReference type="KEGG" id="bll:BLJ_1934"/>
<protein>
    <recommendedName>
        <fullName evidence="3">beta-galactosidase</fullName>
        <ecNumber evidence="3">3.2.1.23</ecNumber>
    </recommendedName>
</protein>
<proteinExistence type="inferred from homology"/>
<dbReference type="SUPFAM" id="SSF51445">
    <property type="entry name" value="(Trans)glycosidases"/>
    <property type="match status" value="1"/>
</dbReference>
<dbReference type="EMBL" id="CP002010">
    <property type="protein sequence ID" value="ADH01357.1"/>
    <property type="molecule type" value="Genomic_DNA"/>
</dbReference>
<gene>
    <name evidence="9" type="ordered locus">BLJ_1934</name>
</gene>
<dbReference type="Gene3D" id="3.20.20.80">
    <property type="entry name" value="Glycosidases"/>
    <property type="match status" value="1"/>
</dbReference>
<evidence type="ECO:0000256" key="5">
    <source>
        <dbReference type="ARBA" id="ARBA00023295"/>
    </source>
</evidence>
<evidence type="ECO:0000256" key="3">
    <source>
        <dbReference type="ARBA" id="ARBA00012756"/>
    </source>
</evidence>
<reference evidence="9 10" key="1">
    <citation type="journal article" date="2010" name="J. Bacteriol.">
        <title>Complete genome sequence of Bifidobacterium longum JDM301.</title>
        <authorList>
            <person name="Wei Y.X."/>
            <person name="Zhang Z.Y."/>
            <person name="Liu C."/>
            <person name="Zhu Y.Z."/>
            <person name="Zhu Y.Q."/>
            <person name="Zheng H."/>
            <person name="Zhao G.P."/>
            <person name="Wang S."/>
            <person name="Guo X.K."/>
        </authorList>
    </citation>
    <scope>NUCLEOTIDE SEQUENCE [LARGE SCALE GENOMIC DNA]</scope>
    <source>
        <strain evidence="9 10">JDM301</strain>
    </source>
</reference>
<feature type="domain" description="Glycoside hydrolase family 42 N-terminal" evidence="7">
    <location>
        <begin position="117"/>
        <end position="487"/>
    </location>
</feature>
<dbReference type="EC" id="3.2.1.23" evidence="3"/>
<name>D6ZWV1_BIFLJ</name>
<accession>D6ZWV1</accession>
<feature type="region of interest" description="Disordered" evidence="6">
    <location>
        <begin position="35"/>
        <end position="79"/>
    </location>
</feature>
<dbReference type="Gene3D" id="3.40.50.880">
    <property type="match status" value="1"/>
</dbReference>
<evidence type="ECO:0000256" key="6">
    <source>
        <dbReference type="SAM" id="MobiDB-lite"/>
    </source>
</evidence>
<keyword evidence="4" id="KW-0378">Hydrolase</keyword>
<dbReference type="Proteomes" id="UP000006740">
    <property type="component" value="Chromosome"/>
</dbReference>
<evidence type="ECO:0000256" key="4">
    <source>
        <dbReference type="ARBA" id="ARBA00022801"/>
    </source>
</evidence>
<dbReference type="InterPro" id="IPR003476">
    <property type="entry name" value="Glyco_hydro_42"/>
</dbReference>
<evidence type="ECO:0000259" key="8">
    <source>
        <dbReference type="Pfam" id="PF08532"/>
    </source>
</evidence>
<dbReference type="InterPro" id="IPR013529">
    <property type="entry name" value="Glyco_hydro_42_N"/>
</dbReference>
<dbReference type="Pfam" id="PF02449">
    <property type="entry name" value="Glyco_hydro_42"/>
    <property type="match status" value="1"/>
</dbReference>
<evidence type="ECO:0000313" key="9">
    <source>
        <dbReference type="EMBL" id="ADH01357.1"/>
    </source>
</evidence>
<keyword evidence="5" id="KW-0326">Glycosidase</keyword>
<feature type="compositionally biased region" description="Polar residues" evidence="6">
    <location>
        <begin position="35"/>
        <end position="45"/>
    </location>
</feature>